<dbReference type="CDD" id="cd02850">
    <property type="entry name" value="E_set_Cellulase_N"/>
    <property type="match status" value="1"/>
</dbReference>
<keyword evidence="7" id="KW-0378">Hydrolase</keyword>
<dbReference type="KEGG" id="aba:Acid345_0426"/>
<feature type="domain" description="Glycoside hydrolase family 9" evidence="5">
    <location>
        <begin position="125"/>
        <end position="550"/>
    </location>
</feature>
<dbReference type="InterPro" id="IPR012341">
    <property type="entry name" value="6hp_glycosidase-like_sf"/>
</dbReference>
<dbReference type="GO" id="GO:0000272">
    <property type="term" value="P:polysaccharide catabolic process"/>
    <property type="evidence" value="ECO:0007669"/>
    <property type="project" value="UniProtKB-KW"/>
</dbReference>
<feature type="signal peptide" evidence="4">
    <location>
        <begin position="1"/>
        <end position="21"/>
    </location>
</feature>
<dbReference type="RefSeq" id="WP_011521233.1">
    <property type="nucleotide sequence ID" value="NC_008009.1"/>
</dbReference>
<dbReference type="InterPro" id="IPR008928">
    <property type="entry name" value="6-hairpin_glycosidase_sf"/>
</dbReference>
<dbReference type="EnsemblBacteria" id="ABF39431">
    <property type="protein sequence ID" value="ABF39431"/>
    <property type="gene ID" value="Acid345_0426"/>
</dbReference>
<evidence type="ECO:0000256" key="4">
    <source>
        <dbReference type="SAM" id="SignalP"/>
    </source>
</evidence>
<dbReference type="HOGENOM" id="CLU_033791_0_0_0"/>
<keyword evidence="4" id="KW-0732">Signal</keyword>
<dbReference type="Gene3D" id="2.60.40.10">
    <property type="entry name" value="Immunoglobulins"/>
    <property type="match status" value="1"/>
</dbReference>
<dbReference type="STRING" id="204669.Acid345_0426"/>
<dbReference type="InterPro" id="IPR004197">
    <property type="entry name" value="Cellulase_Ig-like"/>
</dbReference>
<feature type="chain" id="PRO_5004192028" evidence="4">
    <location>
        <begin position="22"/>
        <end position="613"/>
    </location>
</feature>
<name>Q1IUL9_KORVE</name>
<dbReference type="InterPro" id="IPR014756">
    <property type="entry name" value="Ig_E-set"/>
</dbReference>
<evidence type="ECO:0000259" key="6">
    <source>
        <dbReference type="Pfam" id="PF02927"/>
    </source>
</evidence>
<comment type="similarity">
    <text evidence="1">Belongs to the glycosyl hydrolase 9 (cellulase E) family.</text>
</comment>
<gene>
    <name evidence="7" type="ordered locus">Acid345_0426</name>
</gene>
<keyword evidence="2" id="KW-0119">Carbohydrate metabolism</keyword>
<dbReference type="Pfam" id="PF02927">
    <property type="entry name" value="CelD_N"/>
    <property type="match status" value="1"/>
</dbReference>
<dbReference type="Proteomes" id="UP000002432">
    <property type="component" value="Chromosome"/>
</dbReference>
<dbReference type="eggNOG" id="COG0726">
    <property type="taxonomic scope" value="Bacteria"/>
</dbReference>
<feature type="domain" description="Cellulase Ig-like" evidence="6">
    <location>
        <begin position="26"/>
        <end position="104"/>
    </location>
</feature>
<dbReference type="Pfam" id="PF00759">
    <property type="entry name" value="Glyco_hydro_9"/>
    <property type="match status" value="1"/>
</dbReference>
<dbReference type="EMBL" id="CP000360">
    <property type="protein sequence ID" value="ABF39431.1"/>
    <property type="molecule type" value="Genomic_DNA"/>
</dbReference>
<evidence type="ECO:0000259" key="5">
    <source>
        <dbReference type="Pfam" id="PF00759"/>
    </source>
</evidence>
<protein>
    <submittedName>
        <fullName evidence="7">Beta-glucosidase family 9</fullName>
        <ecNumber evidence="7">3.2.1.21</ecNumber>
    </submittedName>
</protein>
<dbReference type="EC" id="3.2.1.21" evidence="7"/>
<dbReference type="AlphaFoldDB" id="Q1IUL9"/>
<keyword evidence="7" id="KW-0326">Glycosidase</keyword>
<organism evidence="7 8">
    <name type="scientific">Koribacter versatilis (strain Ellin345)</name>
    <dbReference type="NCBI Taxonomy" id="204669"/>
    <lineage>
        <taxon>Bacteria</taxon>
        <taxon>Pseudomonadati</taxon>
        <taxon>Acidobacteriota</taxon>
        <taxon>Terriglobia</taxon>
        <taxon>Terriglobales</taxon>
        <taxon>Candidatus Korobacteraceae</taxon>
        <taxon>Candidatus Korobacter</taxon>
    </lineage>
</organism>
<sequence>MLHAAKMSSVLLLLCASAFCANDLKVLTDHVGYETTGAKHAVVLGKAGDRVSECSIKNSTDDRVVAPIKAVAVGPVKKWRDWYFWTLDFDSLTQEGHYYIECASSRGAVRSFPFAVQANLLEQGTLSDVLYYFKDERSSGPMDKADSHLPFDPPKQGTLDAHGGWWDATGDYGKHLSHLSFSTYFNPQQIPLVVYSLLKSYGQLTRRGLPEVTRYKDRILDEAMFGADYLVRVKDPSGSFYRSISTGGVKQVPEERKVAGEMKKFAIYQSNDKRPDMIEKANNDLEYEVSYRSGGGIAIAALAMASTAPISGEYKNADYLKAAEDAFAYLEKNNLKMVNDGKENIVDDYCALTAATELFRATKKPIYKEAADRRASSLVSRLASDGQHQNYWRADDHDRPFFHASDAGLPVVSLLYYAEVTDAQTRTKVLETVKKSLAFELATTREVPNPFGYAREFVQDKTGARRTSFFFPHNSDAAPWWQGENARLASLSSAARLAALQFTDDPEFAKQLNSYALNQLNWIVGLNPFDSSMLNGVGHNNPQYLFFDSWEFTNAPGGISNGITSGFRDEDDIDFNLTYKQTGADNDWRWQEQWLPHASWYLLAVSTGNTSPR</sequence>
<dbReference type="GO" id="GO:0008810">
    <property type="term" value="F:cellulase activity"/>
    <property type="evidence" value="ECO:0007669"/>
    <property type="project" value="InterPro"/>
</dbReference>
<evidence type="ECO:0000313" key="7">
    <source>
        <dbReference type="EMBL" id="ABF39431.1"/>
    </source>
</evidence>
<dbReference type="SUPFAM" id="SSF48208">
    <property type="entry name" value="Six-hairpin glycosidases"/>
    <property type="match status" value="1"/>
</dbReference>
<dbReference type="CAZy" id="GH9">
    <property type="family name" value="Glycoside Hydrolase Family 9"/>
</dbReference>
<keyword evidence="3" id="KW-0624">Polysaccharide degradation</keyword>
<keyword evidence="8" id="KW-1185">Reference proteome</keyword>
<dbReference type="Gene3D" id="1.50.10.10">
    <property type="match status" value="1"/>
</dbReference>
<dbReference type="SUPFAM" id="SSF81296">
    <property type="entry name" value="E set domains"/>
    <property type="match status" value="1"/>
</dbReference>
<dbReference type="InterPro" id="IPR013783">
    <property type="entry name" value="Ig-like_fold"/>
</dbReference>
<dbReference type="InterPro" id="IPR001701">
    <property type="entry name" value="Glyco_hydro_9"/>
</dbReference>
<evidence type="ECO:0000256" key="1">
    <source>
        <dbReference type="ARBA" id="ARBA00007072"/>
    </source>
</evidence>
<evidence type="ECO:0000256" key="2">
    <source>
        <dbReference type="ARBA" id="ARBA00023277"/>
    </source>
</evidence>
<evidence type="ECO:0000313" key="8">
    <source>
        <dbReference type="Proteomes" id="UP000002432"/>
    </source>
</evidence>
<evidence type="ECO:0000256" key="3">
    <source>
        <dbReference type="ARBA" id="ARBA00023326"/>
    </source>
</evidence>
<proteinExistence type="inferred from homology"/>
<dbReference type="GO" id="GO:0008422">
    <property type="term" value="F:beta-glucosidase activity"/>
    <property type="evidence" value="ECO:0007669"/>
    <property type="project" value="UniProtKB-EC"/>
</dbReference>
<reference evidence="7 8" key="1">
    <citation type="journal article" date="2009" name="Appl. Environ. Microbiol.">
        <title>Three genomes from the phylum Acidobacteria provide insight into the lifestyles of these microorganisms in soils.</title>
        <authorList>
            <person name="Ward N.L."/>
            <person name="Challacombe J.F."/>
            <person name="Janssen P.H."/>
            <person name="Henrissat B."/>
            <person name="Coutinho P.M."/>
            <person name="Wu M."/>
            <person name="Xie G."/>
            <person name="Haft D.H."/>
            <person name="Sait M."/>
            <person name="Badger J."/>
            <person name="Barabote R.D."/>
            <person name="Bradley B."/>
            <person name="Brettin T.S."/>
            <person name="Brinkac L.M."/>
            <person name="Bruce D."/>
            <person name="Creasy T."/>
            <person name="Daugherty S.C."/>
            <person name="Davidsen T.M."/>
            <person name="DeBoy R.T."/>
            <person name="Detter J.C."/>
            <person name="Dodson R.J."/>
            <person name="Durkin A.S."/>
            <person name="Ganapathy A."/>
            <person name="Gwinn-Giglio M."/>
            <person name="Han C.S."/>
            <person name="Khouri H."/>
            <person name="Kiss H."/>
            <person name="Kothari S.P."/>
            <person name="Madupu R."/>
            <person name="Nelson K.E."/>
            <person name="Nelson W.C."/>
            <person name="Paulsen I."/>
            <person name="Penn K."/>
            <person name="Ren Q."/>
            <person name="Rosovitz M.J."/>
            <person name="Selengut J.D."/>
            <person name="Shrivastava S."/>
            <person name="Sullivan S.A."/>
            <person name="Tapia R."/>
            <person name="Thompson L.S."/>
            <person name="Watkins K.L."/>
            <person name="Yang Q."/>
            <person name="Yu C."/>
            <person name="Zafar N."/>
            <person name="Zhou L."/>
            <person name="Kuske C.R."/>
        </authorList>
    </citation>
    <scope>NUCLEOTIDE SEQUENCE [LARGE SCALE GENOMIC DNA]</scope>
    <source>
        <strain evidence="7 8">Ellin345</strain>
    </source>
</reference>
<accession>Q1IUL9</accession>